<dbReference type="EMBL" id="JAQQAF010000007">
    <property type="protein sequence ID" value="KAJ8471094.1"/>
    <property type="molecule type" value="Genomic_DNA"/>
</dbReference>
<gene>
    <name evidence="2" type="ORF">OPV22_025437</name>
</gene>
<dbReference type="AlphaFoldDB" id="A0AAV8QJ89"/>
<evidence type="ECO:0000313" key="2">
    <source>
        <dbReference type="EMBL" id="KAJ8471094.1"/>
    </source>
</evidence>
<reference evidence="2 3" key="1">
    <citation type="submission" date="2022-12" db="EMBL/GenBank/DDBJ databases">
        <title>Chromosome-scale assembly of the Ensete ventricosum genome.</title>
        <authorList>
            <person name="Dussert Y."/>
            <person name="Stocks J."/>
            <person name="Wendawek A."/>
            <person name="Woldeyes F."/>
            <person name="Nichols R.A."/>
            <person name="Borrell J.S."/>
        </authorList>
    </citation>
    <scope>NUCLEOTIDE SEQUENCE [LARGE SCALE GENOMIC DNA]</scope>
    <source>
        <strain evidence="3">cv. Maze</strain>
        <tissue evidence="2">Seeds</tissue>
    </source>
</reference>
<evidence type="ECO:0000313" key="3">
    <source>
        <dbReference type="Proteomes" id="UP001222027"/>
    </source>
</evidence>
<organism evidence="2 3">
    <name type="scientific">Ensete ventricosum</name>
    <name type="common">Abyssinian banana</name>
    <name type="synonym">Musa ensete</name>
    <dbReference type="NCBI Taxonomy" id="4639"/>
    <lineage>
        <taxon>Eukaryota</taxon>
        <taxon>Viridiplantae</taxon>
        <taxon>Streptophyta</taxon>
        <taxon>Embryophyta</taxon>
        <taxon>Tracheophyta</taxon>
        <taxon>Spermatophyta</taxon>
        <taxon>Magnoliopsida</taxon>
        <taxon>Liliopsida</taxon>
        <taxon>Zingiberales</taxon>
        <taxon>Musaceae</taxon>
        <taxon>Ensete</taxon>
    </lineage>
</organism>
<feature type="region of interest" description="Disordered" evidence="1">
    <location>
        <begin position="60"/>
        <end position="83"/>
    </location>
</feature>
<comment type="caution">
    <text evidence="2">The sequence shown here is derived from an EMBL/GenBank/DDBJ whole genome shotgun (WGS) entry which is preliminary data.</text>
</comment>
<dbReference type="Proteomes" id="UP001222027">
    <property type="component" value="Unassembled WGS sequence"/>
</dbReference>
<sequence length="207" mass="22688">MSWSGELAPGLAWPTITGSAHYLPYLAEAAAKQPAGASAKCSPDKGSWWGSIYDVRSVSWSGSRRGPDVASNHKKATPEGSPKKKTEVFCGVLNVAIRPLDVRQKATEKARRAQSFLIGGGLGGEGGERTGCLRSIVRPRLRPRGSRFCSRRDRRIQTGFSRLAPFFLEEHGVAKIEQQGHIIVGHKCKPHVPAKYPLRQSTLTWFL</sequence>
<keyword evidence="3" id="KW-1185">Reference proteome</keyword>
<evidence type="ECO:0000256" key="1">
    <source>
        <dbReference type="SAM" id="MobiDB-lite"/>
    </source>
</evidence>
<protein>
    <submittedName>
        <fullName evidence="2">Uncharacterized protein</fullName>
    </submittedName>
</protein>
<proteinExistence type="predicted"/>
<name>A0AAV8QJ89_ENSVE</name>
<accession>A0AAV8QJ89</accession>